<dbReference type="PANTHER" id="PTHR43199:SF1">
    <property type="entry name" value="GLUTATHIONE HYDROLASE PROENZYME"/>
    <property type="match status" value="1"/>
</dbReference>
<dbReference type="RefSeq" id="WP_005978198.1">
    <property type="nucleotide sequence ID" value="NZ_CABKNW010000003.1"/>
</dbReference>
<evidence type="ECO:0000256" key="2">
    <source>
        <dbReference type="ARBA" id="ARBA00001089"/>
    </source>
</evidence>
<dbReference type="InterPro" id="IPR051792">
    <property type="entry name" value="GGT_bact"/>
</dbReference>
<dbReference type="PROSITE" id="PS51257">
    <property type="entry name" value="PROKAR_LIPOPROTEIN"/>
    <property type="match status" value="1"/>
</dbReference>
<gene>
    <name evidence="13" type="primary">ggt_2</name>
    <name evidence="13" type="ORF">NCTC12112_00561</name>
</gene>
<evidence type="ECO:0000313" key="14">
    <source>
        <dbReference type="Proteomes" id="UP000249008"/>
    </source>
</evidence>
<dbReference type="GO" id="GO:0006751">
    <property type="term" value="P:glutathione catabolic process"/>
    <property type="evidence" value="ECO:0007669"/>
    <property type="project" value="UniProtKB-UniRule"/>
</dbReference>
<keyword evidence="6 11" id="KW-0865">Zymogen</keyword>
<feature type="binding site" evidence="10">
    <location>
        <position position="130"/>
    </location>
    <ligand>
        <name>L-glutamate</name>
        <dbReference type="ChEBI" id="CHEBI:29985"/>
    </ligand>
</feature>
<dbReference type="GO" id="GO:0036374">
    <property type="term" value="F:glutathione hydrolase activity"/>
    <property type="evidence" value="ECO:0007669"/>
    <property type="project" value="UniProtKB-UniRule"/>
</dbReference>
<comment type="subunit">
    <text evidence="11">This enzyme consists of two polypeptide chains, which are synthesized in precursor form from a single polypeptide.</text>
</comment>
<dbReference type="InterPro" id="IPR000101">
    <property type="entry name" value="GGT_peptidase"/>
</dbReference>
<evidence type="ECO:0000256" key="3">
    <source>
        <dbReference type="ARBA" id="ARBA00009381"/>
    </source>
</evidence>
<feature type="binding site" evidence="10">
    <location>
        <position position="447"/>
    </location>
    <ligand>
        <name>L-glutamate</name>
        <dbReference type="ChEBI" id="CHEBI:29985"/>
    </ligand>
</feature>
<keyword evidence="11" id="KW-0317">Glutathione biosynthesis</keyword>
<comment type="catalytic activity">
    <reaction evidence="1 11">
        <text>an S-substituted glutathione + H2O = an S-substituted L-cysteinylglycine + L-glutamate</text>
        <dbReference type="Rhea" id="RHEA:59468"/>
        <dbReference type="ChEBI" id="CHEBI:15377"/>
        <dbReference type="ChEBI" id="CHEBI:29985"/>
        <dbReference type="ChEBI" id="CHEBI:90779"/>
        <dbReference type="ChEBI" id="CHEBI:143103"/>
        <dbReference type="EC" id="3.4.19.13"/>
    </reaction>
</comment>
<dbReference type="EMBL" id="LS483487">
    <property type="protein sequence ID" value="SQJ00207.1"/>
    <property type="molecule type" value="Genomic_DNA"/>
</dbReference>
<evidence type="ECO:0000256" key="9">
    <source>
        <dbReference type="PIRSR" id="PIRSR600101-1"/>
    </source>
</evidence>
<dbReference type="Pfam" id="PF01019">
    <property type="entry name" value="G_glu_transpept"/>
    <property type="match status" value="1"/>
</dbReference>
<dbReference type="InterPro" id="IPR043137">
    <property type="entry name" value="GGT_ssub_C"/>
</dbReference>
<evidence type="ECO:0000256" key="5">
    <source>
        <dbReference type="ARBA" id="ARBA00022801"/>
    </source>
</evidence>
<keyword evidence="5 11" id="KW-0378">Hydrolase</keyword>
<sequence length="584" mass="63152">MKKRFFFASVIAALALSIAACTTTQTNLGSKGTASTIQQSKEWVPYDAAGNILRSDRDATGVNGVVSTGKYEATKIGVDIIKQGGNAIDAAVAAGFALGICEPQSSGIGGGGFMVIRFAKTGETKFIDFREIAPKNATPDMWKEDKDGNVIGNEKVVGGKSIGVPGEVKGMLYALEKYGTMSREKVMQPAIDLAENGYKVSAVLNRDMKNSFERIEQYPETAEIYLDGGLPFEVGSTLKNPDLANTLKKIMKNGEKAFYEGEIAEAIVKSAQDAGGPLTMEDMKNYNIRVSDPLVGHYRGYEIITSAPPSSGGAHIVQILNILENYNMKDIKPGSAEYYHLFSEAIKMAFADRAKFCGDTEFVDVPVDGIISKDYAKELVKKLDMKKSKDYLAGNPWKWNESKDTTHYSIVDKEGNIVAVTKTVNDVFASGVVAEGTGILLNDEMDDFDTGHGKANSVEPGKKPLSSMSPTIVLKDGKPVMSLGAPGSTRIITGVAQVISLVLDYGMDIQEAINFPRIHDDYQELVYETRIDPAVVAKLKAMGHTVVEEGEWFEYPCVQGVTMGEDGKLRGGADPRRDGKALGF</sequence>
<evidence type="ECO:0000256" key="4">
    <source>
        <dbReference type="ARBA" id="ARBA00022679"/>
    </source>
</evidence>
<evidence type="ECO:0000256" key="8">
    <source>
        <dbReference type="ARBA" id="ARBA00047417"/>
    </source>
</evidence>
<dbReference type="EC" id="3.4.19.13" evidence="11"/>
<dbReference type="GO" id="GO:0006750">
    <property type="term" value="P:glutathione biosynthetic process"/>
    <property type="evidence" value="ECO:0007669"/>
    <property type="project" value="UniProtKB-KW"/>
</dbReference>
<dbReference type="InterPro" id="IPR043138">
    <property type="entry name" value="GGT_lsub"/>
</dbReference>
<dbReference type="Gene3D" id="1.10.246.130">
    <property type="match status" value="1"/>
</dbReference>
<evidence type="ECO:0000256" key="12">
    <source>
        <dbReference type="SAM" id="SignalP"/>
    </source>
</evidence>
<organism evidence="13 14">
    <name type="scientific">Fusobacterium ulcerans</name>
    <dbReference type="NCBI Taxonomy" id="861"/>
    <lineage>
        <taxon>Bacteria</taxon>
        <taxon>Fusobacteriati</taxon>
        <taxon>Fusobacteriota</taxon>
        <taxon>Fusobacteriia</taxon>
        <taxon>Fusobacteriales</taxon>
        <taxon>Fusobacteriaceae</taxon>
        <taxon>Fusobacterium</taxon>
    </lineage>
</organism>
<dbReference type="InterPro" id="IPR029055">
    <property type="entry name" value="Ntn_hydrolases_N"/>
</dbReference>
<dbReference type="GeneID" id="78455152"/>
<proteinExistence type="inferred from homology"/>
<accession>A0AAX2J8X2</accession>
<feature type="binding site" evidence="10">
    <location>
        <begin position="423"/>
        <end position="425"/>
    </location>
    <ligand>
        <name>L-glutamate</name>
        <dbReference type="ChEBI" id="CHEBI:29985"/>
    </ligand>
</feature>
<evidence type="ECO:0000256" key="1">
    <source>
        <dbReference type="ARBA" id="ARBA00001049"/>
    </source>
</evidence>
<keyword evidence="4 11" id="KW-0808">Transferase</keyword>
<keyword evidence="7 11" id="KW-0012">Acyltransferase</keyword>
<comment type="catalytic activity">
    <reaction evidence="2 11">
        <text>glutathione + H2O = L-cysteinylglycine + L-glutamate</text>
        <dbReference type="Rhea" id="RHEA:28807"/>
        <dbReference type="ChEBI" id="CHEBI:15377"/>
        <dbReference type="ChEBI" id="CHEBI:29985"/>
        <dbReference type="ChEBI" id="CHEBI:57925"/>
        <dbReference type="ChEBI" id="CHEBI:61694"/>
        <dbReference type="EC" id="3.4.19.13"/>
    </reaction>
</comment>
<evidence type="ECO:0000313" key="13">
    <source>
        <dbReference type="EMBL" id="SQJ00207.1"/>
    </source>
</evidence>
<dbReference type="SUPFAM" id="SSF56235">
    <property type="entry name" value="N-terminal nucleophile aminohydrolases (Ntn hydrolases)"/>
    <property type="match status" value="1"/>
</dbReference>
<comment type="similarity">
    <text evidence="3 11">Belongs to the gamma-glutamyltransferase family.</text>
</comment>
<feature type="chain" id="PRO_5043533513" description="Glutathione hydrolase proenzyme" evidence="12">
    <location>
        <begin position="23"/>
        <end position="584"/>
    </location>
</feature>
<evidence type="ECO:0000256" key="10">
    <source>
        <dbReference type="PIRSR" id="PIRSR600101-2"/>
    </source>
</evidence>
<feature type="binding site" evidence="10">
    <location>
        <position position="488"/>
    </location>
    <ligand>
        <name>L-glutamate</name>
        <dbReference type="ChEBI" id="CHEBI:29985"/>
    </ligand>
</feature>
<dbReference type="PANTHER" id="PTHR43199">
    <property type="entry name" value="GLUTATHIONE HYDROLASE"/>
    <property type="match status" value="1"/>
</dbReference>
<comment type="catalytic activity">
    <reaction evidence="8 11">
        <text>an N-terminal (5-L-glutamyl)-[peptide] + an alpha-amino acid = 5-L-glutamyl amino acid + an N-terminal L-alpha-aminoacyl-[peptide]</text>
        <dbReference type="Rhea" id="RHEA:23904"/>
        <dbReference type="Rhea" id="RHEA-COMP:9780"/>
        <dbReference type="Rhea" id="RHEA-COMP:9795"/>
        <dbReference type="ChEBI" id="CHEBI:77644"/>
        <dbReference type="ChEBI" id="CHEBI:78597"/>
        <dbReference type="ChEBI" id="CHEBI:78599"/>
        <dbReference type="ChEBI" id="CHEBI:78608"/>
        <dbReference type="EC" id="2.3.2.2"/>
    </reaction>
</comment>
<reference evidence="13 14" key="1">
    <citation type="submission" date="2018-06" db="EMBL/GenBank/DDBJ databases">
        <authorList>
            <consortium name="Pathogen Informatics"/>
            <person name="Doyle S."/>
        </authorList>
    </citation>
    <scope>NUCLEOTIDE SEQUENCE [LARGE SCALE GENOMIC DNA]</scope>
    <source>
        <strain evidence="13 14">NCTC12112</strain>
    </source>
</reference>
<dbReference type="Gene3D" id="3.60.20.40">
    <property type="match status" value="1"/>
</dbReference>
<dbReference type="PRINTS" id="PR01210">
    <property type="entry name" value="GGTRANSPTASE"/>
</dbReference>
<feature type="signal peptide" evidence="12">
    <location>
        <begin position="1"/>
        <end position="22"/>
    </location>
</feature>
<comment type="PTM">
    <text evidence="11">Cleaved by autocatalysis into a large and a small subunit.</text>
</comment>
<evidence type="ECO:0000256" key="7">
    <source>
        <dbReference type="ARBA" id="ARBA00023315"/>
    </source>
</evidence>
<feature type="binding site" evidence="10">
    <location>
        <begin position="466"/>
        <end position="467"/>
    </location>
    <ligand>
        <name>L-glutamate</name>
        <dbReference type="ChEBI" id="CHEBI:29985"/>
    </ligand>
</feature>
<evidence type="ECO:0000256" key="11">
    <source>
        <dbReference type="RuleBase" id="RU368036"/>
    </source>
</evidence>
<dbReference type="GO" id="GO:0103068">
    <property type="term" value="F:leukotriene C4 gamma-glutamyl transferase activity"/>
    <property type="evidence" value="ECO:0007669"/>
    <property type="project" value="UniProtKB-EC"/>
</dbReference>
<dbReference type="EC" id="2.3.2.2" evidence="11"/>
<feature type="active site" description="Nucleophile" evidence="9">
    <location>
        <position position="405"/>
    </location>
</feature>
<protein>
    <recommendedName>
        <fullName evidence="11">Glutathione hydrolase proenzyme</fullName>
        <ecNumber evidence="11">2.3.2.2</ecNumber>
        <ecNumber evidence="11">3.4.19.13</ecNumber>
    </recommendedName>
    <component>
        <recommendedName>
            <fullName evidence="11">Glutathione hydrolase large chain</fullName>
        </recommendedName>
    </component>
    <component>
        <recommendedName>
            <fullName evidence="11">Glutathione hydrolase small chain</fullName>
        </recommendedName>
    </component>
</protein>
<dbReference type="Proteomes" id="UP000249008">
    <property type="component" value="Chromosome 1"/>
</dbReference>
<name>A0AAX2J8X2_9FUSO</name>
<dbReference type="NCBIfam" id="TIGR00066">
    <property type="entry name" value="g_glut_trans"/>
    <property type="match status" value="1"/>
</dbReference>
<evidence type="ECO:0000256" key="6">
    <source>
        <dbReference type="ARBA" id="ARBA00023145"/>
    </source>
</evidence>
<dbReference type="KEGG" id="ful:C4N20_10040"/>
<dbReference type="AlphaFoldDB" id="A0AAX2J8X2"/>
<keyword evidence="12" id="KW-0732">Signal</keyword>
<comment type="pathway">
    <text evidence="11">Sulfur metabolism; glutathione metabolism.</text>
</comment>